<accession>A0A268FD94</accession>
<proteinExistence type="predicted"/>
<evidence type="ECO:0000313" key="7">
    <source>
        <dbReference type="EMBL" id="PAD83346.1"/>
    </source>
</evidence>
<reference evidence="7 8" key="1">
    <citation type="submission" date="2017-07" db="EMBL/GenBank/DDBJ databases">
        <title>Isolation and whole genome analysis of endospore-forming bacteria from heroin.</title>
        <authorList>
            <person name="Kalinowski J."/>
            <person name="Ahrens B."/>
            <person name="Al-Dilaimi A."/>
            <person name="Winkler A."/>
            <person name="Wibberg D."/>
            <person name="Schleenbecker U."/>
            <person name="Ruckert C."/>
            <person name="Wolfel R."/>
            <person name="Grass G."/>
        </authorList>
    </citation>
    <scope>NUCLEOTIDE SEQUENCE [LARGE SCALE GENOMIC DNA]</scope>
    <source>
        <strain evidence="7 8">7521-2</strain>
    </source>
</reference>
<dbReference type="Pfam" id="PF07690">
    <property type="entry name" value="MFS_1"/>
    <property type="match status" value="1"/>
</dbReference>
<protein>
    <submittedName>
        <fullName evidence="7">MFS transporter</fullName>
    </submittedName>
</protein>
<evidence type="ECO:0000256" key="5">
    <source>
        <dbReference type="ARBA" id="ARBA00022989"/>
    </source>
</evidence>
<evidence type="ECO:0000313" key="8">
    <source>
        <dbReference type="Proteomes" id="UP000216961"/>
    </source>
</evidence>
<keyword evidence="2" id="KW-0813">Transport</keyword>
<dbReference type="Proteomes" id="UP000216961">
    <property type="component" value="Unassembled WGS sequence"/>
</dbReference>
<dbReference type="CDD" id="cd06173">
    <property type="entry name" value="MFS_MefA_like"/>
    <property type="match status" value="1"/>
</dbReference>
<dbReference type="EMBL" id="NPBQ01000062">
    <property type="protein sequence ID" value="PAD83346.1"/>
    <property type="molecule type" value="Genomic_DNA"/>
</dbReference>
<organism evidence="7 8">
    <name type="scientific">Niallia circulans</name>
    <name type="common">Bacillus circulans</name>
    <dbReference type="NCBI Taxonomy" id="1397"/>
    <lineage>
        <taxon>Bacteria</taxon>
        <taxon>Bacillati</taxon>
        <taxon>Bacillota</taxon>
        <taxon>Bacilli</taxon>
        <taxon>Bacillales</taxon>
        <taxon>Bacillaceae</taxon>
        <taxon>Niallia</taxon>
    </lineage>
</organism>
<comment type="subcellular location">
    <subcellularLocation>
        <location evidence="1">Cell membrane</location>
        <topology evidence="1">Multi-pass membrane protein</topology>
    </subcellularLocation>
</comment>
<dbReference type="PANTHER" id="PTHR43266">
    <property type="entry name" value="MACROLIDE-EFFLUX PROTEIN"/>
    <property type="match status" value="1"/>
</dbReference>
<dbReference type="RefSeq" id="WP_095330138.1">
    <property type="nucleotide sequence ID" value="NZ_CP026031.1"/>
</dbReference>
<keyword evidence="6" id="KW-0472">Membrane</keyword>
<dbReference type="Gene3D" id="1.20.1250.20">
    <property type="entry name" value="MFS general substrate transporter like domains"/>
    <property type="match status" value="2"/>
</dbReference>
<dbReference type="KEGG" id="bcir:C2I06_24675"/>
<evidence type="ECO:0000256" key="3">
    <source>
        <dbReference type="ARBA" id="ARBA00022475"/>
    </source>
</evidence>
<keyword evidence="3" id="KW-1003">Cell membrane</keyword>
<evidence type="ECO:0000256" key="6">
    <source>
        <dbReference type="ARBA" id="ARBA00023136"/>
    </source>
</evidence>
<name>A0A268FD94_NIACI</name>
<evidence type="ECO:0000256" key="2">
    <source>
        <dbReference type="ARBA" id="ARBA00022448"/>
    </source>
</evidence>
<dbReference type="AlphaFoldDB" id="A0A268FD94"/>
<gene>
    <name evidence="7" type="ORF">CHH57_10185</name>
</gene>
<keyword evidence="4" id="KW-0812">Transmembrane</keyword>
<dbReference type="PANTHER" id="PTHR43266:SF8">
    <property type="entry name" value="MACROLIDE-EFFLUX PROTEIN"/>
    <property type="match status" value="1"/>
</dbReference>
<dbReference type="GO" id="GO:0022857">
    <property type="term" value="F:transmembrane transporter activity"/>
    <property type="evidence" value="ECO:0007669"/>
    <property type="project" value="InterPro"/>
</dbReference>
<evidence type="ECO:0000256" key="4">
    <source>
        <dbReference type="ARBA" id="ARBA00022692"/>
    </source>
</evidence>
<evidence type="ECO:0000256" key="1">
    <source>
        <dbReference type="ARBA" id="ARBA00004651"/>
    </source>
</evidence>
<dbReference type="SUPFAM" id="SSF103473">
    <property type="entry name" value="MFS general substrate transporter"/>
    <property type="match status" value="1"/>
</dbReference>
<keyword evidence="5" id="KW-1133">Transmembrane helix</keyword>
<comment type="caution">
    <text evidence="7">The sequence shown here is derived from an EMBL/GenBank/DDBJ whole genome shotgun (WGS) entry which is preliminary data.</text>
</comment>
<dbReference type="InterPro" id="IPR011701">
    <property type="entry name" value="MFS"/>
</dbReference>
<dbReference type="GO" id="GO:0005886">
    <property type="term" value="C:plasma membrane"/>
    <property type="evidence" value="ECO:0007669"/>
    <property type="project" value="UniProtKB-SubCell"/>
</dbReference>
<dbReference type="InterPro" id="IPR036259">
    <property type="entry name" value="MFS_trans_sf"/>
</dbReference>
<sequence>MKKFAEIFKNASFTRLFIANVTSQMGSVIGLTAFMFYILDRFSEQPAYATVTELMFSLPTLAVFFLVGVVADRMDRQKIAYYCEMIAAALSLCVLGAVLIGWMPLIFMMLFLRSAVQKFFFPAEQGILQGVLKKDDFTTAAGLNQLVNSIFMLFGNAIGIFVYWTLGIYGAILVDVATLTISGLLIKSMKLDETVRKPNGSHTLKELNIRFIWSDFMIGLKYILTNKLLMALIYGFIAFGVVNGGFSVMQVFILKYKLAPDNYEQVSIYFGIVFGAGVMIGSFLSSLLAQKVKLYKLIITGAFYIAIMTILASYSPNILVFLTICFFLALGLPLINIAIGGWMPTIIEPKMMGRVQGWITPLMMLSQSITLGLISIGYPQWFSIEIIYWFVGACFLVVGFYYSLVLPKLAKEKEAKDAIAGKEEVQLNY</sequence>